<accession>A0AA39UZD5</accession>
<comment type="caution">
    <text evidence="6">The sequence shown here is derived from an EMBL/GenBank/DDBJ whole genome shotgun (WGS) entry which is preliminary data.</text>
</comment>
<dbReference type="InterPro" id="IPR058925">
    <property type="entry name" value="zf-C2H2_AcuF"/>
</dbReference>
<organism evidence="6 7">
    <name type="scientific">Cladonia borealis</name>
    <dbReference type="NCBI Taxonomy" id="184061"/>
    <lineage>
        <taxon>Eukaryota</taxon>
        <taxon>Fungi</taxon>
        <taxon>Dikarya</taxon>
        <taxon>Ascomycota</taxon>
        <taxon>Pezizomycotina</taxon>
        <taxon>Lecanoromycetes</taxon>
        <taxon>OSLEUM clade</taxon>
        <taxon>Lecanoromycetidae</taxon>
        <taxon>Lecanorales</taxon>
        <taxon>Lecanorineae</taxon>
        <taxon>Cladoniaceae</taxon>
        <taxon>Cladonia</taxon>
    </lineage>
</organism>
<dbReference type="Pfam" id="PF12796">
    <property type="entry name" value="Ank_2"/>
    <property type="match status" value="2"/>
</dbReference>
<name>A0AA39UZD5_9LECA</name>
<evidence type="ECO:0000313" key="6">
    <source>
        <dbReference type="EMBL" id="KAK0509607.1"/>
    </source>
</evidence>
<feature type="repeat" description="ANK" evidence="3">
    <location>
        <begin position="725"/>
        <end position="758"/>
    </location>
</feature>
<gene>
    <name evidence="6" type="ORF">JMJ35_008001</name>
</gene>
<dbReference type="PRINTS" id="PR01415">
    <property type="entry name" value="ANKYRIN"/>
</dbReference>
<feature type="compositionally biased region" description="Polar residues" evidence="4">
    <location>
        <begin position="312"/>
        <end position="321"/>
    </location>
</feature>
<evidence type="ECO:0000256" key="3">
    <source>
        <dbReference type="PROSITE-ProRule" id="PRU00023"/>
    </source>
</evidence>
<feature type="region of interest" description="Disordered" evidence="4">
    <location>
        <begin position="305"/>
        <end position="339"/>
    </location>
</feature>
<feature type="domain" description="C2H2-type" evidence="5">
    <location>
        <begin position="401"/>
        <end position="425"/>
    </location>
</feature>
<evidence type="ECO:0000256" key="2">
    <source>
        <dbReference type="ARBA" id="ARBA00023043"/>
    </source>
</evidence>
<dbReference type="PROSITE" id="PS50297">
    <property type="entry name" value="ANK_REP_REGION"/>
    <property type="match status" value="7"/>
</dbReference>
<keyword evidence="7" id="KW-1185">Reference proteome</keyword>
<dbReference type="PANTHER" id="PTHR24173">
    <property type="entry name" value="ANKYRIN REPEAT CONTAINING"/>
    <property type="match status" value="1"/>
</dbReference>
<dbReference type="SUPFAM" id="SSF48403">
    <property type="entry name" value="Ankyrin repeat"/>
    <property type="match status" value="1"/>
</dbReference>
<keyword evidence="2 3" id="KW-0040">ANK repeat</keyword>
<evidence type="ECO:0000256" key="1">
    <source>
        <dbReference type="ARBA" id="ARBA00022737"/>
    </source>
</evidence>
<evidence type="ECO:0000313" key="7">
    <source>
        <dbReference type="Proteomes" id="UP001166286"/>
    </source>
</evidence>
<feature type="repeat" description="ANK" evidence="3">
    <location>
        <begin position="593"/>
        <end position="625"/>
    </location>
</feature>
<feature type="repeat" description="ANK" evidence="3">
    <location>
        <begin position="659"/>
        <end position="691"/>
    </location>
</feature>
<dbReference type="Pfam" id="PF26082">
    <property type="entry name" value="zf-C2H2_AcuF"/>
    <property type="match status" value="1"/>
</dbReference>
<feature type="domain" description="C2H2-type" evidence="5">
    <location>
        <begin position="371"/>
        <end position="397"/>
    </location>
</feature>
<dbReference type="InterPro" id="IPR036770">
    <property type="entry name" value="Ankyrin_rpt-contain_sf"/>
</dbReference>
<sequence length="931" mass="103006">MAQDPEPTIASESKACIRHFEEICRIIDSLGSQHPKELSPHTIPDEFGRFRVWAGNIGALESGTSSLDRRLKKAPHVQRQVLQLLNDLKYTLREILSIVSGSRVQRQGSLEDYGSDEFLDEGEHFDFDEFDSVQSVSTASFDDGQGQHTTELYELSLATTQSITGLLKLSIFIRNPAPKDRYAKSSLATPMDSMYDISHVLQKYPQTRNTPWLINRLGKANTRRREFFHYRERHRKKLSRNTINLERDNSTEPMSVRGLEPTASLAEHSQVFSQNSFLSTTAPTVSFPPTQAFVPENENVAQIEEIPDDGPSETSFATSVGKNDEDTLRPPPRPREAADGKPFECPYCFVILIAPSDKSWERHIFNDLNPYVCTFENCDSRQYSTRHKWFEHELEAHRKDWQCKVKGCWRVFEAVGLLENHVKTHHVDSVTEAQLPALLEVCGRPLDRMAPEDCPFCDKWADHLRRTQPIIESQVGHRALVVTSKQFRNHVARHMEQLALFALPRHIEDEDNGEANSIEPAADEALEEDAVEKAIKRAGFSMPKGTIRLPLERGANVRSSREDLPLYLAAKQGLEALQEIIQAGVDVSAVGKDGAGAVHQAARDGDCHAVSLLLQMGADVHAKDSSGSTPLHRAADKGQMDVVKLLLERGVDIDSRDLSGATALRRAAGKGHEQVLQLLLDKGADVDARDFRGSTPLHRAAENGHDGTVQLLCSHGAQIDSKDNDGLTPLLHAIQRERHEAVVLNLLSRDANIEAKSRKGVNALQTVSGKGHADATQLLLEQGANVDAPGPRNMTSLHRAAYNDHAEVLEILLDYGADADLRDDDGWTALHGAASAGFVKSTSVLVEKAGHTLEARDNNGLTPLHHAASQGRRKTVALLLEHGANAAAETNTNETPLHLATDEAIREQLRAKFAKTTMVYSGNVSREEPSS</sequence>
<feature type="repeat" description="ANK" evidence="3">
    <location>
        <begin position="759"/>
        <end position="791"/>
    </location>
</feature>
<feature type="repeat" description="ANK" evidence="3">
    <location>
        <begin position="692"/>
        <end position="724"/>
    </location>
</feature>
<feature type="repeat" description="ANK" evidence="3">
    <location>
        <begin position="792"/>
        <end position="824"/>
    </location>
</feature>
<dbReference type="EMBL" id="JAFEKC020000018">
    <property type="protein sequence ID" value="KAK0509607.1"/>
    <property type="molecule type" value="Genomic_DNA"/>
</dbReference>
<dbReference type="InterPro" id="IPR002110">
    <property type="entry name" value="Ankyrin_rpt"/>
</dbReference>
<dbReference type="AlphaFoldDB" id="A0AA39UZD5"/>
<dbReference type="Gene3D" id="1.25.40.20">
    <property type="entry name" value="Ankyrin repeat-containing domain"/>
    <property type="match status" value="3"/>
</dbReference>
<dbReference type="SMART" id="SM00355">
    <property type="entry name" value="ZnF_C2H2"/>
    <property type="match status" value="2"/>
</dbReference>
<dbReference type="Pfam" id="PF13637">
    <property type="entry name" value="Ank_4"/>
    <property type="match status" value="1"/>
</dbReference>
<keyword evidence="1" id="KW-0677">Repeat</keyword>
<feature type="compositionally biased region" description="Basic and acidic residues" evidence="4">
    <location>
        <begin position="322"/>
        <end position="339"/>
    </location>
</feature>
<dbReference type="SMART" id="SM00248">
    <property type="entry name" value="ANK"/>
    <property type="match status" value="10"/>
</dbReference>
<evidence type="ECO:0000256" key="4">
    <source>
        <dbReference type="SAM" id="MobiDB-lite"/>
    </source>
</evidence>
<dbReference type="PROSITE" id="PS50088">
    <property type="entry name" value="ANK_REPEAT"/>
    <property type="match status" value="8"/>
</dbReference>
<reference evidence="6" key="1">
    <citation type="submission" date="2023-03" db="EMBL/GenBank/DDBJ databases">
        <title>Complete genome of Cladonia borealis.</title>
        <authorList>
            <person name="Park H."/>
        </authorList>
    </citation>
    <scope>NUCLEOTIDE SEQUENCE</scope>
    <source>
        <strain evidence="6">ANT050790</strain>
    </source>
</reference>
<feature type="repeat" description="ANK" evidence="3">
    <location>
        <begin position="626"/>
        <end position="658"/>
    </location>
</feature>
<dbReference type="InterPro" id="IPR013087">
    <property type="entry name" value="Znf_C2H2_type"/>
</dbReference>
<dbReference type="Proteomes" id="UP001166286">
    <property type="component" value="Unassembled WGS sequence"/>
</dbReference>
<feature type="repeat" description="ANK" evidence="3">
    <location>
        <begin position="859"/>
        <end position="891"/>
    </location>
</feature>
<evidence type="ECO:0000259" key="5">
    <source>
        <dbReference type="SMART" id="SM00355"/>
    </source>
</evidence>
<proteinExistence type="predicted"/>
<protein>
    <recommendedName>
        <fullName evidence="5">C2H2-type domain-containing protein</fullName>
    </recommendedName>
</protein>
<dbReference type="PANTHER" id="PTHR24173:SF74">
    <property type="entry name" value="ANKYRIN REPEAT DOMAIN-CONTAINING PROTEIN 16"/>
    <property type="match status" value="1"/>
</dbReference>